<comment type="cofactor">
    <cofactor evidence="1">
        <name>Zn(2+)</name>
        <dbReference type="ChEBI" id="CHEBI:29105"/>
    </cofactor>
</comment>
<dbReference type="InterPro" id="IPR011059">
    <property type="entry name" value="Metal-dep_hydrolase_composite"/>
</dbReference>
<evidence type="ECO:0000256" key="1">
    <source>
        <dbReference type="ARBA" id="ARBA00001947"/>
    </source>
</evidence>
<evidence type="ECO:0000256" key="4">
    <source>
        <dbReference type="ARBA" id="ARBA00022833"/>
    </source>
</evidence>
<keyword evidence="3 7" id="KW-0378">Hydrolase</keyword>
<feature type="domain" description="Amidohydrolase-related" evidence="5">
    <location>
        <begin position="49"/>
        <end position="429"/>
    </location>
</feature>
<dbReference type="Pfam" id="PF01979">
    <property type="entry name" value="Amidohydro_1"/>
    <property type="match status" value="1"/>
</dbReference>
<dbReference type="Gene3D" id="3.20.20.140">
    <property type="entry name" value="Metal-dependent hydrolases"/>
    <property type="match status" value="1"/>
</dbReference>
<gene>
    <name evidence="7" type="ORF">HK26_05035</name>
</gene>
<keyword evidence="8" id="KW-1185">Reference proteome</keyword>
<dbReference type="InterPro" id="IPR006680">
    <property type="entry name" value="Amidohydro-rel"/>
</dbReference>
<proteinExistence type="predicted"/>
<evidence type="ECO:0000256" key="2">
    <source>
        <dbReference type="ARBA" id="ARBA00022723"/>
    </source>
</evidence>
<dbReference type="NCBIfam" id="NF006684">
    <property type="entry name" value="PRK09229.1-5"/>
    <property type="match status" value="1"/>
</dbReference>
<dbReference type="GO" id="GO:0046872">
    <property type="term" value="F:metal ion binding"/>
    <property type="evidence" value="ECO:0007669"/>
    <property type="project" value="UniProtKB-KW"/>
</dbReference>
<evidence type="ECO:0000313" key="8">
    <source>
        <dbReference type="Proteomes" id="UP000194931"/>
    </source>
</evidence>
<dbReference type="OrthoDB" id="9796020at2"/>
<keyword evidence="4" id="KW-0862">Zinc</keyword>
<organism evidence="7 8">
    <name type="scientific">Acetobacter okinawensis</name>
    <dbReference type="NCBI Taxonomy" id="1076594"/>
    <lineage>
        <taxon>Bacteria</taxon>
        <taxon>Pseudomonadati</taxon>
        <taxon>Pseudomonadota</taxon>
        <taxon>Alphaproteobacteria</taxon>
        <taxon>Acetobacterales</taxon>
        <taxon>Acetobacteraceae</taxon>
        <taxon>Acetobacter</taxon>
    </lineage>
</organism>
<name>A0A252BT38_9PROT</name>
<dbReference type="EMBL" id="JOPJ01000020">
    <property type="protein sequence ID" value="OUJ11936.1"/>
    <property type="molecule type" value="Genomic_DNA"/>
</dbReference>
<dbReference type="PANTHER" id="PTHR11271:SF48">
    <property type="entry name" value="AMIDOHYDROLASE-RELATED DOMAIN-CONTAINING PROTEIN"/>
    <property type="match status" value="1"/>
</dbReference>
<protein>
    <submittedName>
        <fullName evidence="7">N-formylglutamate amidohydrolase</fullName>
    </submittedName>
</protein>
<accession>A0A252BT38</accession>
<evidence type="ECO:0000313" key="7">
    <source>
        <dbReference type="EMBL" id="OUJ11936.1"/>
    </source>
</evidence>
<dbReference type="Gene3D" id="2.30.40.10">
    <property type="entry name" value="Urease, subunit C, domain 1"/>
    <property type="match status" value="1"/>
</dbReference>
<comment type="caution">
    <text evidence="7">The sequence shown here is derived from an EMBL/GenBank/DDBJ whole genome shotgun (WGS) entry which is preliminary data.</text>
</comment>
<dbReference type="Pfam" id="PF22429">
    <property type="entry name" value="HutF_N"/>
    <property type="match status" value="1"/>
</dbReference>
<reference evidence="8" key="1">
    <citation type="submission" date="2014-06" db="EMBL/GenBank/DDBJ databases">
        <authorList>
            <person name="Winans N.J."/>
            <person name="Newell P.D."/>
            <person name="Douglas A.E."/>
        </authorList>
    </citation>
    <scope>NUCLEOTIDE SEQUENCE [LARGE SCALE GENOMIC DNA]</scope>
</reference>
<dbReference type="RefSeq" id="WP_086639565.1">
    <property type="nucleotide sequence ID" value="NZ_JOPJ01000020.1"/>
</dbReference>
<dbReference type="SUPFAM" id="SSF51556">
    <property type="entry name" value="Metallo-dependent hydrolases"/>
    <property type="match status" value="1"/>
</dbReference>
<evidence type="ECO:0000259" key="6">
    <source>
        <dbReference type="Pfam" id="PF22429"/>
    </source>
</evidence>
<dbReference type="InterPro" id="IPR055156">
    <property type="entry name" value="HutF-like_N"/>
</dbReference>
<dbReference type="AlphaFoldDB" id="A0A252BT38"/>
<sequence>MSDLFARQALLPDGWHQNVTITLAKDGTFAKVTPDSAAPAGVEQVACVVPPMPNLHSHAFQRAMSGLGEKRANPDDTFWTWRKLMYQLAHRITPEQMHAISAYLYAEMLCAGYTQVAEFHYLHNAHDGAAYAQKATLSLCLANAAEEAGMGLTLLPTLYTYAGFGKKPLQDAQKRFASTPELIADIVTATQTATQDSKLVRVGVGLHSLRAVALDTVADMLRIAGPHTPVHIHIAEQMQEVRDCIAATGQRPVEHLLTHTPVDARWCLVHATHLTEAEAQALAKSGAIAGLCPITEANLGDGIFPLADYVSHNGRFGLGSDSNILLSPWEELRILEYSQRLHHQKRCVGLPSGHLGSTGGWLYRESLKGGAQACGLPEWGLQAGARADLCVLDTEAFLLPDLMGDDVLDAAIFSQTAPPVLHVMSAGQWRVRDRQHHNAAALRQAFRQAVRPLLSN</sequence>
<dbReference type="SUPFAM" id="SSF51338">
    <property type="entry name" value="Composite domain of metallo-dependent hydrolases"/>
    <property type="match status" value="1"/>
</dbReference>
<dbReference type="STRING" id="1236501.GCA_000613865_02279"/>
<dbReference type="InterPro" id="IPR051607">
    <property type="entry name" value="Metallo-dep_hydrolases"/>
</dbReference>
<dbReference type="Proteomes" id="UP000194931">
    <property type="component" value="Unassembled WGS sequence"/>
</dbReference>
<dbReference type="PANTHER" id="PTHR11271">
    <property type="entry name" value="GUANINE DEAMINASE"/>
    <property type="match status" value="1"/>
</dbReference>
<dbReference type="InterPro" id="IPR032466">
    <property type="entry name" value="Metal_Hydrolase"/>
</dbReference>
<evidence type="ECO:0000256" key="3">
    <source>
        <dbReference type="ARBA" id="ARBA00022801"/>
    </source>
</evidence>
<dbReference type="NCBIfam" id="TIGR02022">
    <property type="entry name" value="hutF"/>
    <property type="match status" value="1"/>
</dbReference>
<dbReference type="eggNOG" id="COG0402">
    <property type="taxonomic scope" value="Bacteria"/>
</dbReference>
<feature type="domain" description="Formimidoylglutamate deiminase N-terminal" evidence="6">
    <location>
        <begin position="1"/>
        <end position="43"/>
    </location>
</feature>
<evidence type="ECO:0000259" key="5">
    <source>
        <dbReference type="Pfam" id="PF01979"/>
    </source>
</evidence>
<dbReference type="GO" id="GO:0019239">
    <property type="term" value="F:deaminase activity"/>
    <property type="evidence" value="ECO:0007669"/>
    <property type="project" value="TreeGrafter"/>
</dbReference>
<dbReference type="GO" id="GO:0005829">
    <property type="term" value="C:cytosol"/>
    <property type="evidence" value="ECO:0007669"/>
    <property type="project" value="TreeGrafter"/>
</dbReference>
<dbReference type="InterPro" id="IPR010252">
    <property type="entry name" value="HutF"/>
</dbReference>
<keyword evidence="2" id="KW-0479">Metal-binding</keyword>